<protein>
    <recommendedName>
        <fullName evidence="4">Nucleoprotein/polynucleotide-associated enzyme</fullName>
    </recommendedName>
</protein>
<accession>A0A498C5A4</accession>
<reference evidence="2 3" key="1">
    <citation type="submission" date="2018-10" db="EMBL/GenBank/DDBJ databases">
        <title>Genomic Encyclopedia of Type Strains, Phase IV (KMG-IV): sequencing the most valuable type-strain genomes for metagenomic binning, comparative biology and taxonomic classification.</title>
        <authorList>
            <person name="Goeker M."/>
        </authorList>
    </citation>
    <scope>NUCLEOTIDE SEQUENCE [LARGE SCALE GENOMIC DNA]</scope>
    <source>
        <strain evidence="2 3">DSM 12769</strain>
    </source>
</reference>
<dbReference type="OrthoDB" id="5294470at2"/>
<organism evidence="2 3">
    <name type="scientific">Alkalispirillum mobile</name>
    <dbReference type="NCBI Taxonomy" id="85925"/>
    <lineage>
        <taxon>Bacteria</taxon>
        <taxon>Pseudomonadati</taxon>
        <taxon>Pseudomonadota</taxon>
        <taxon>Gammaproteobacteria</taxon>
        <taxon>Chromatiales</taxon>
        <taxon>Ectothiorhodospiraceae</taxon>
        <taxon>Alkalispirillum</taxon>
    </lineage>
</organism>
<evidence type="ECO:0008006" key="4">
    <source>
        <dbReference type="Google" id="ProtNLM"/>
    </source>
</evidence>
<dbReference type="Proteomes" id="UP000275461">
    <property type="component" value="Unassembled WGS sequence"/>
</dbReference>
<evidence type="ECO:0000313" key="2">
    <source>
        <dbReference type="EMBL" id="RLK50812.1"/>
    </source>
</evidence>
<sequence>MDSLQEQLLKAGLASKEQAKDAQKELRDRRRSKNRRKGGKPQQKKDATADQAAKLAADAQAQKRARDRELNRKREAAKAKKAGKAGMQQMIRKARVDDNLGDVAYHFQVGSKIKRILVTEKQAKALAEGQLAVVALHREYVLVPRETGEKVGAQSPELLVLLNEPGGDEDEAYAEHPIPDDLMW</sequence>
<proteinExistence type="predicted"/>
<evidence type="ECO:0000313" key="3">
    <source>
        <dbReference type="Proteomes" id="UP000275461"/>
    </source>
</evidence>
<feature type="compositionally biased region" description="Basic residues" evidence="1">
    <location>
        <begin position="29"/>
        <end position="39"/>
    </location>
</feature>
<name>A0A498C5A4_9GAMM</name>
<feature type="compositionally biased region" description="Basic and acidic residues" evidence="1">
    <location>
        <begin position="64"/>
        <end position="78"/>
    </location>
</feature>
<dbReference type="EMBL" id="RCDA01000001">
    <property type="protein sequence ID" value="RLK50812.1"/>
    <property type="molecule type" value="Genomic_DNA"/>
</dbReference>
<evidence type="ECO:0000256" key="1">
    <source>
        <dbReference type="SAM" id="MobiDB-lite"/>
    </source>
</evidence>
<dbReference type="InterPro" id="IPR018636">
    <property type="entry name" value="DUF2058"/>
</dbReference>
<gene>
    <name evidence="2" type="ORF">DFR31_0720</name>
</gene>
<feature type="region of interest" description="Disordered" evidence="1">
    <location>
        <begin position="1"/>
        <end position="88"/>
    </location>
</feature>
<feature type="compositionally biased region" description="Basic and acidic residues" evidence="1">
    <location>
        <begin position="17"/>
        <end position="28"/>
    </location>
</feature>
<dbReference type="RefSeq" id="WP_121441269.1">
    <property type="nucleotide sequence ID" value="NZ_RCDA01000001.1"/>
</dbReference>
<dbReference type="AlphaFoldDB" id="A0A498C5A4"/>
<comment type="caution">
    <text evidence="2">The sequence shown here is derived from an EMBL/GenBank/DDBJ whole genome shotgun (WGS) entry which is preliminary data.</text>
</comment>
<feature type="compositionally biased region" description="Low complexity" evidence="1">
    <location>
        <begin position="49"/>
        <end position="62"/>
    </location>
</feature>
<dbReference type="Pfam" id="PF09831">
    <property type="entry name" value="DUF2058"/>
    <property type="match status" value="1"/>
</dbReference>
<keyword evidence="3" id="KW-1185">Reference proteome</keyword>